<name>A0A6J4I7U6_9PROT</name>
<feature type="non-terminal residue" evidence="2">
    <location>
        <position position="112"/>
    </location>
</feature>
<dbReference type="AlphaFoldDB" id="A0A6J4I7U6"/>
<protein>
    <submittedName>
        <fullName evidence="2">Nitrogen regulatory protein P-II, GlnK</fullName>
    </submittedName>
</protein>
<feature type="non-terminal residue" evidence="2">
    <location>
        <position position="1"/>
    </location>
</feature>
<sequence length="112" mass="11673">EAGDGVHQALQAGRGARSAHPARSAGPDGDRSEGLRPPEGADGNLPRGGVPGQFPSEDQDRGRRAGRAGGSGDGSRRQGRPHGQDRRRQDLRAGRGAGAPHPHRRDRQLGAL</sequence>
<dbReference type="EMBL" id="CADCTD010000069">
    <property type="protein sequence ID" value="CAA9244967.1"/>
    <property type="molecule type" value="Genomic_DNA"/>
</dbReference>
<organism evidence="2">
    <name type="scientific">uncultured Craurococcus sp</name>
    <dbReference type="NCBI Taxonomy" id="1135998"/>
    <lineage>
        <taxon>Bacteria</taxon>
        <taxon>Pseudomonadati</taxon>
        <taxon>Pseudomonadota</taxon>
        <taxon>Alphaproteobacteria</taxon>
        <taxon>Acetobacterales</taxon>
        <taxon>Acetobacteraceae</taxon>
        <taxon>Craurococcus</taxon>
        <taxon>environmental samples</taxon>
    </lineage>
</organism>
<evidence type="ECO:0000256" key="1">
    <source>
        <dbReference type="SAM" id="MobiDB-lite"/>
    </source>
</evidence>
<evidence type="ECO:0000313" key="2">
    <source>
        <dbReference type="EMBL" id="CAA9244967.1"/>
    </source>
</evidence>
<reference evidence="2" key="1">
    <citation type="submission" date="2020-02" db="EMBL/GenBank/DDBJ databases">
        <authorList>
            <person name="Meier V. D."/>
        </authorList>
    </citation>
    <scope>NUCLEOTIDE SEQUENCE</scope>
    <source>
        <strain evidence="2">AVDCRST_MAG27</strain>
    </source>
</reference>
<feature type="region of interest" description="Disordered" evidence="1">
    <location>
        <begin position="1"/>
        <end position="112"/>
    </location>
</feature>
<proteinExistence type="predicted"/>
<gene>
    <name evidence="2" type="ORF">AVDCRST_MAG27-1636</name>
</gene>
<feature type="compositionally biased region" description="Basic and acidic residues" evidence="1">
    <location>
        <begin position="82"/>
        <end position="93"/>
    </location>
</feature>
<accession>A0A6J4I7U6</accession>